<dbReference type="EMBL" id="JBHTKR010000002">
    <property type="protein sequence ID" value="MFD1193982.1"/>
    <property type="molecule type" value="Genomic_DNA"/>
</dbReference>
<dbReference type="Gene3D" id="1.20.1250.20">
    <property type="entry name" value="MFS general substrate transporter like domains"/>
    <property type="match status" value="1"/>
</dbReference>
<protein>
    <submittedName>
        <fullName evidence="5">MFS transporter</fullName>
    </submittedName>
</protein>
<evidence type="ECO:0000256" key="1">
    <source>
        <dbReference type="ARBA" id="ARBA00022692"/>
    </source>
</evidence>
<feature type="transmembrane region" description="Helical" evidence="4">
    <location>
        <begin position="370"/>
        <end position="388"/>
    </location>
</feature>
<organism evidence="5 6">
    <name type="scientific">Seohaeicola saemankumensis</name>
    <dbReference type="NCBI Taxonomy" id="481181"/>
    <lineage>
        <taxon>Bacteria</taxon>
        <taxon>Pseudomonadati</taxon>
        <taxon>Pseudomonadota</taxon>
        <taxon>Alphaproteobacteria</taxon>
        <taxon>Rhodobacterales</taxon>
        <taxon>Roseobacteraceae</taxon>
        <taxon>Seohaeicola</taxon>
    </lineage>
</organism>
<keyword evidence="3 4" id="KW-0472">Membrane</keyword>
<keyword evidence="2 4" id="KW-1133">Transmembrane helix</keyword>
<evidence type="ECO:0000256" key="4">
    <source>
        <dbReference type="SAM" id="Phobius"/>
    </source>
</evidence>
<evidence type="ECO:0000256" key="2">
    <source>
        <dbReference type="ARBA" id="ARBA00022989"/>
    </source>
</evidence>
<gene>
    <name evidence="5" type="ORF">ACFQ3C_04810</name>
</gene>
<evidence type="ECO:0000313" key="6">
    <source>
        <dbReference type="Proteomes" id="UP001597151"/>
    </source>
</evidence>
<evidence type="ECO:0000313" key="5">
    <source>
        <dbReference type="EMBL" id="MFD1193982.1"/>
    </source>
</evidence>
<dbReference type="InterPro" id="IPR011701">
    <property type="entry name" value="MFS"/>
</dbReference>
<dbReference type="RefSeq" id="WP_380789334.1">
    <property type="nucleotide sequence ID" value="NZ_JBHTKR010000002.1"/>
</dbReference>
<feature type="transmembrane region" description="Helical" evidence="4">
    <location>
        <begin position="214"/>
        <end position="239"/>
    </location>
</feature>
<dbReference type="InterPro" id="IPR036259">
    <property type="entry name" value="MFS_trans_sf"/>
</dbReference>
<dbReference type="SUPFAM" id="SSF103473">
    <property type="entry name" value="MFS general substrate transporter"/>
    <property type="match status" value="1"/>
</dbReference>
<feature type="transmembrane region" description="Helical" evidence="4">
    <location>
        <begin position="308"/>
        <end position="328"/>
    </location>
</feature>
<feature type="transmembrane region" description="Helical" evidence="4">
    <location>
        <begin position="284"/>
        <end position="302"/>
    </location>
</feature>
<dbReference type="CDD" id="cd06174">
    <property type="entry name" value="MFS"/>
    <property type="match status" value="1"/>
</dbReference>
<dbReference type="Pfam" id="PF07690">
    <property type="entry name" value="MFS_1"/>
    <property type="match status" value="1"/>
</dbReference>
<feature type="transmembrane region" description="Helical" evidence="4">
    <location>
        <begin position="251"/>
        <end position="272"/>
    </location>
</feature>
<feature type="transmembrane region" description="Helical" evidence="4">
    <location>
        <begin position="83"/>
        <end position="102"/>
    </location>
</feature>
<feature type="transmembrane region" description="Helical" evidence="4">
    <location>
        <begin position="340"/>
        <end position="364"/>
    </location>
</feature>
<sequence length="409" mass="44992">MQIIPLAHAKDLPVWRRPVSLLFLMAAAMPIAFATWSALLNNFVIEVAQFDGSDIGWLHTVREIPGFLAIGVIAVLMFMREQVLGMVALILLGVATAITAWFPTLGGILTITMLSSIGFHYYETVNQSLQLQWLPKDRAPQMLGWLLAAGSGATLVAYLCIIVTWEALGLTYNTVYLLSGGFTAAVALFALLAYPQFEAPDPQIKKMVLRRRYWLYYALQFMSGARRQIFVVFAGFMMVEKFGFRVHEVTALFTINLVVNMIAAPLLGRAVARWGERKALCVEYLGLICVFLGYGGIYWFGWGVMVAAALYVMDHVFFAMALALKTYFQKIADPRDIAPTAAVAFTINHIAAVFLPASLGYLWLVSPSSVFVLAAGMAGVSFCLALLIPRHPEPGNETIFARFAPAPAA</sequence>
<feature type="transmembrane region" description="Helical" evidence="4">
    <location>
        <begin position="108"/>
        <end position="125"/>
    </location>
</feature>
<keyword evidence="6" id="KW-1185">Reference proteome</keyword>
<accession>A0ABW3TBQ3</accession>
<evidence type="ECO:0000256" key="3">
    <source>
        <dbReference type="ARBA" id="ARBA00023136"/>
    </source>
</evidence>
<reference evidence="6" key="1">
    <citation type="journal article" date="2019" name="Int. J. Syst. Evol. Microbiol.">
        <title>The Global Catalogue of Microorganisms (GCM) 10K type strain sequencing project: providing services to taxonomists for standard genome sequencing and annotation.</title>
        <authorList>
            <consortium name="The Broad Institute Genomics Platform"/>
            <consortium name="The Broad Institute Genome Sequencing Center for Infectious Disease"/>
            <person name="Wu L."/>
            <person name="Ma J."/>
        </authorList>
    </citation>
    <scope>NUCLEOTIDE SEQUENCE [LARGE SCALE GENOMIC DNA]</scope>
    <source>
        <strain evidence="6">CCUG 55328</strain>
    </source>
</reference>
<dbReference type="Proteomes" id="UP001597151">
    <property type="component" value="Unassembled WGS sequence"/>
</dbReference>
<keyword evidence="1 4" id="KW-0812">Transmembrane</keyword>
<comment type="caution">
    <text evidence="5">The sequence shown here is derived from an EMBL/GenBank/DDBJ whole genome shotgun (WGS) entry which is preliminary data.</text>
</comment>
<feature type="transmembrane region" description="Helical" evidence="4">
    <location>
        <begin position="21"/>
        <end position="45"/>
    </location>
</feature>
<feature type="transmembrane region" description="Helical" evidence="4">
    <location>
        <begin position="57"/>
        <end position="76"/>
    </location>
</feature>
<name>A0ABW3TBQ3_9RHOB</name>
<feature type="transmembrane region" description="Helical" evidence="4">
    <location>
        <begin position="145"/>
        <end position="168"/>
    </location>
</feature>
<proteinExistence type="predicted"/>
<feature type="transmembrane region" description="Helical" evidence="4">
    <location>
        <begin position="174"/>
        <end position="194"/>
    </location>
</feature>